<evidence type="ECO:0000313" key="1">
    <source>
        <dbReference type="EMBL" id="OIQ66917.1"/>
    </source>
</evidence>
<proteinExistence type="predicted"/>
<name>A0A1J5PTP0_9ZZZZ</name>
<protein>
    <submittedName>
        <fullName evidence="1">Uncharacterized protein</fullName>
    </submittedName>
</protein>
<accession>A0A1J5PTP0</accession>
<dbReference type="AlphaFoldDB" id="A0A1J5PTP0"/>
<gene>
    <name evidence="1" type="ORF">GALL_515110</name>
</gene>
<comment type="caution">
    <text evidence="1">The sequence shown here is derived from an EMBL/GenBank/DDBJ whole genome shotgun (WGS) entry which is preliminary data.</text>
</comment>
<dbReference type="EMBL" id="MLJW01006270">
    <property type="protein sequence ID" value="OIQ66917.1"/>
    <property type="molecule type" value="Genomic_DNA"/>
</dbReference>
<sequence length="173" mass="19484">MNLVKCNCFLVFVCLSAVNSSCIYHEHKDVELALWSTLTIESEESTEVRINNDDDTSTVVVYHVGSFFSPKPKKIKIDSIKIYFTPAEKDTIANLSKELISKPVKLRGGCTDFVGDLKIAVYYGAYKAPGSVRQSIEYSGVCNWNTLSATTIQLHRILKRKMKKIYLGEHDPI</sequence>
<reference evidence="1" key="1">
    <citation type="submission" date="2016-10" db="EMBL/GenBank/DDBJ databases">
        <title>Sequence of Gallionella enrichment culture.</title>
        <authorList>
            <person name="Poehlein A."/>
            <person name="Muehling M."/>
            <person name="Daniel R."/>
        </authorList>
    </citation>
    <scope>NUCLEOTIDE SEQUENCE</scope>
</reference>
<organism evidence="1">
    <name type="scientific">mine drainage metagenome</name>
    <dbReference type="NCBI Taxonomy" id="410659"/>
    <lineage>
        <taxon>unclassified sequences</taxon>
        <taxon>metagenomes</taxon>
        <taxon>ecological metagenomes</taxon>
    </lineage>
</organism>